<evidence type="ECO:0000313" key="2">
    <source>
        <dbReference type="EMBL" id="OYN92383.1"/>
    </source>
</evidence>
<sequence>MSKVIIIGGHGKVALLLAPLLVANGDDVHSVVRNPDHVPDIRATGAEPIVADIENLGTDELTELISGHDAVVWSAGAGGGKPERTWAVDRDAAIRSIDAAQAAGVQRYVMLSYAGSGVDDIPESEGFYAYSKAKAAADDHLRASGLQWTVLGPSGLTLDEPTGAIHVHDGTASGTVTRADVAAVIAQSLRQPATIGKTIRFDNGDVSIDEALASQ</sequence>
<dbReference type="OrthoDB" id="4248066at2"/>
<dbReference type="Pfam" id="PF13460">
    <property type="entry name" value="NAD_binding_10"/>
    <property type="match status" value="1"/>
</dbReference>
<accession>A0A255EW79</accession>
<dbReference type="InterPro" id="IPR016040">
    <property type="entry name" value="NAD(P)-bd_dom"/>
</dbReference>
<protein>
    <submittedName>
        <fullName evidence="2">NAD-dependent dehydratase</fullName>
    </submittedName>
</protein>
<evidence type="ECO:0000313" key="3">
    <source>
        <dbReference type="Proteomes" id="UP000216300"/>
    </source>
</evidence>
<dbReference type="EMBL" id="NMVJ01000001">
    <property type="protein sequence ID" value="OYN92383.1"/>
    <property type="molecule type" value="Genomic_DNA"/>
</dbReference>
<comment type="caution">
    <text evidence="2">The sequence shown here is derived from an EMBL/GenBank/DDBJ whole genome shotgun (WGS) entry which is preliminary data.</text>
</comment>
<dbReference type="CDD" id="cd05243">
    <property type="entry name" value="SDR_a5"/>
    <property type="match status" value="1"/>
</dbReference>
<proteinExistence type="predicted"/>
<dbReference type="InterPro" id="IPR036291">
    <property type="entry name" value="NAD(P)-bd_dom_sf"/>
</dbReference>
<dbReference type="Gene3D" id="3.40.50.720">
    <property type="entry name" value="NAD(P)-binding Rossmann-like Domain"/>
    <property type="match status" value="1"/>
</dbReference>
<name>A0A255EW79_9ACTN</name>
<keyword evidence="3" id="KW-1185">Reference proteome</keyword>
<feature type="domain" description="NAD(P)-binding" evidence="1">
    <location>
        <begin position="8"/>
        <end position="192"/>
    </location>
</feature>
<dbReference type="PANTHER" id="PTHR15020">
    <property type="entry name" value="FLAVIN REDUCTASE-RELATED"/>
    <property type="match status" value="1"/>
</dbReference>
<reference evidence="2 3" key="1">
    <citation type="submission" date="2017-07" db="EMBL/GenBank/DDBJ databases">
        <title>Draft whole genome sequences of clinical Proprionibacteriaceae strains.</title>
        <authorList>
            <person name="Bernier A.-M."/>
            <person name="Bernard K."/>
            <person name="Domingo M.-C."/>
        </authorList>
    </citation>
    <scope>NUCLEOTIDE SEQUENCE [LARGE SCALE GENOMIC DNA]</scope>
    <source>
        <strain evidence="2 3">NML 150081</strain>
    </source>
</reference>
<organism evidence="2 3">
    <name type="scientific">Parenemella sanctibonifatiensis</name>
    <dbReference type="NCBI Taxonomy" id="2016505"/>
    <lineage>
        <taxon>Bacteria</taxon>
        <taxon>Bacillati</taxon>
        <taxon>Actinomycetota</taxon>
        <taxon>Actinomycetes</taxon>
        <taxon>Propionibacteriales</taxon>
        <taxon>Propionibacteriaceae</taxon>
        <taxon>Parenemella</taxon>
    </lineage>
</organism>
<dbReference type="AlphaFoldDB" id="A0A255EW79"/>
<evidence type="ECO:0000259" key="1">
    <source>
        <dbReference type="Pfam" id="PF13460"/>
    </source>
</evidence>
<dbReference type="Proteomes" id="UP000216300">
    <property type="component" value="Unassembled WGS sequence"/>
</dbReference>
<dbReference type="RefSeq" id="WP_094452360.1">
    <property type="nucleotide sequence ID" value="NZ_NMVJ01000001.1"/>
</dbReference>
<gene>
    <name evidence="2" type="ORF">CGZ91_02465</name>
</gene>
<dbReference type="SUPFAM" id="SSF51735">
    <property type="entry name" value="NAD(P)-binding Rossmann-fold domains"/>
    <property type="match status" value="1"/>
</dbReference>
<dbReference type="PANTHER" id="PTHR15020:SF50">
    <property type="entry name" value="UPF0659 PROTEIN YMR090W"/>
    <property type="match status" value="1"/>
</dbReference>